<proteinExistence type="inferred from homology"/>
<sequence>MRSPLFWFAVSIGLSLSARRGPKIIDLTHWWDSKTVFPPTNLKNFTMHTYFRKTLSGVIYQSETIELSTNGGTHMLSPAFLLKGRHTASQIPLDRLFLPTAVIDVSHHVMKDSNYQLRIVDIKRWEDIHGQLPQGGLLAVNTGWGKRFWGDTDKYFGTDKENRKEKNCNYPGVHPDAAQWLVSYRKLHAVGIDSPSLDHGLSKKFESQQILLSANIYLINNIDHIWALPPAGATTFVFPMKVKGAAVVPIRLMALSP</sequence>
<organism evidence="3 4">
    <name type="scientific">Galendromus occidentalis</name>
    <name type="common">western predatory mite</name>
    <dbReference type="NCBI Taxonomy" id="34638"/>
    <lineage>
        <taxon>Eukaryota</taxon>
        <taxon>Metazoa</taxon>
        <taxon>Ecdysozoa</taxon>
        <taxon>Arthropoda</taxon>
        <taxon>Chelicerata</taxon>
        <taxon>Arachnida</taxon>
        <taxon>Acari</taxon>
        <taxon>Parasitiformes</taxon>
        <taxon>Mesostigmata</taxon>
        <taxon>Gamasina</taxon>
        <taxon>Phytoseioidea</taxon>
        <taxon>Phytoseiidae</taxon>
        <taxon>Typhlodrominae</taxon>
        <taxon>Galendromus</taxon>
    </lineage>
</organism>
<evidence type="ECO:0000313" key="4">
    <source>
        <dbReference type="RefSeq" id="XP_003747031.1"/>
    </source>
</evidence>
<dbReference type="PANTHER" id="PTHR31118">
    <property type="entry name" value="CYCLASE-LIKE PROTEIN 2"/>
    <property type="match status" value="1"/>
</dbReference>
<protein>
    <submittedName>
        <fullName evidence="4">Uncharacterized protein LOC100906521</fullName>
    </submittedName>
</protein>
<dbReference type="GO" id="GO:0019441">
    <property type="term" value="P:L-tryptophan catabolic process to kynurenine"/>
    <property type="evidence" value="ECO:0007669"/>
    <property type="project" value="InterPro"/>
</dbReference>
<reference evidence="4" key="1">
    <citation type="submission" date="2025-08" db="UniProtKB">
        <authorList>
            <consortium name="RefSeq"/>
        </authorList>
    </citation>
    <scope>IDENTIFICATION</scope>
</reference>
<dbReference type="InterPro" id="IPR007325">
    <property type="entry name" value="KFase/CYL"/>
</dbReference>
<dbReference type="SUPFAM" id="SSF102198">
    <property type="entry name" value="Putative cyclase"/>
    <property type="match status" value="1"/>
</dbReference>
<evidence type="ECO:0000256" key="2">
    <source>
        <dbReference type="SAM" id="SignalP"/>
    </source>
</evidence>
<dbReference type="PANTHER" id="PTHR31118:SF12">
    <property type="entry name" value="CYCLASE-LIKE PROTEIN 2"/>
    <property type="match status" value="1"/>
</dbReference>
<keyword evidence="3" id="KW-1185">Reference proteome</keyword>
<dbReference type="InterPro" id="IPR037175">
    <property type="entry name" value="KFase_sf"/>
</dbReference>
<accession>A0AAJ6VZT3</accession>
<feature type="chain" id="PRO_5042612294" evidence="2">
    <location>
        <begin position="18"/>
        <end position="257"/>
    </location>
</feature>
<evidence type="ECO:0000256" key="1">
    <source>
        <dbReference type="ARBA" id="ARBA00007865"/>
    </source>
</evidence>
<dbReference type="AlphaFoldDB" id="A0AAJ6VZT3"/>
<feature type="signal peptide" evidence="2">
    <location>
        <begin position="1"/>
        <end position="17"/>
    </location>
</feature>
<keyword evidence="2" id="KW-0732">Signal</keyword>
<dbReference type="Gene3D" id="3.50.30.50">
    <property type="entry name" value="Putative cyclase"/>
    <property type="match status" value="1"/>
</dbReference>
<name>A0AAJ6VZT3_9ACAR</name>
<dbReference type="GeneID" id="100906521"/>
<dbReference type="GO" id="GO:0004061">
    <property type="term" value="F:arylformamidase activity"/>
    <property type="evidence" value="ECO:0007669"/>
    <property type="project" value="InterPro"/>
</dbReference>
<comment type="similarity">
    <text evidence="1">Belongs to the Cyclase 1 superfamily.</text>
</comment>
<dbReference type="Pfam" id="PF04199">
    <property type="entry name" value="Cyclase"/>
    <property type="match status" value="1"/>
</dbReference>
<dbReference type="RefSeq" id="XP_003747031.1">
    <property type="nucleotide sequence ID" value="XM_003746983.2"/>
</dbReference>
<dbReference type="KEGG" id="goe:100906521"/>
<dbReference type="Proteomes" id="UP000694867">
    <property type="component" value="Unplaced"/>
</dbReference>
<evidence type="ECO:0000313" key="3">
    <source>
        <dbReference type="Proteomes" id="UP000694867"/>
    </source>
</evidence>
<gene>
    <name evidence="4" type="primary">LOC100906521</name>
</gene>